<evidence type="ECO:0000313" key="1">
    <source>
        <dbReference type="EMBL" id="THH14636.1"/>
    </source>
</evidence>
<dbReference type="OrthoDB" id="3244737at2759"/>
<proteinExistence type="predicted"/>
<evidence type="ECO:0000313" key="2">
    <source>
        <dbReference type="Proteomes" id="UP000310158"/>
    </source>
</evidence>
<keyword evidence="2" id="KW-1185">Reference proteome</keyword>
<organism evidence="1 2">
    <name type="scientific">Bondarzewia mesenterica</name>
    <dbReference type="NCBI Taxonomy" id="1095465"/>
    <lineage>
        <taxon>Eukaryota</taxon>
        <taxon>Fungi</taxon>
        <taxon>Dikarya</taxon>
        <taxon>Basidiomycota</taxon>
        <taxon>Agaricomycotina</taxon>
        <taxon>Agaricomycetes</taxon>
        <taxon>Russulales</taxon>
        <taxon>Bondarzewiaceae</taxon>
        <taxon>Bondarzewia</taxon>
    </lineage>
</organism>
<dbReference type="AlphaFoldDB" id="A0A4S4LQL5"/>
<sequence>MVSQNFLNGLNIRTAILTQSLPAEATNSITPLVGGLTADDLALHRSIPAGISAQLERLLLVNVDETLTSVSDFFSSEDSGAETNTLERLPDNIQIALAALDGENIDLQRRRSRVERLVMDIDEIHPHLQASLADALQSLPSISEDQLTARTSLLSTTLETTLLKLSLLRARFRNSIYNASSTSRTAAIGPSLAIALKNAFTKQSEEESSLIDEEARLDGILKEYEGLLGMVDRSAKGRGKGAFGQIVDDWVRVKSETEECRRDLRRLGWTET</sequence>
<name>A0A4S4LQL5_9AGAM</name>
<comment type="caution">
    <text evidence="1">The sequence shown here is derived from an EMBL/GenBank/DDBJ whole genome shotgun (WGS) entry which is preliminary data.</text>
</comment>
<accession>A0A4S4LQL5</accession>
<dbReference type="Proteomes" id="UP000310158">
    <property type="component" value="Unassembled WGS sequence"/>
</dbReference>
<reference evidence="1 2" key="1">
    <citation type="submission" date="2019-02" db="EMBL/GenBank/DDBJ databases">
        <title>Genome sequencing of the rare red list fungi Bondarzewia mesenterica.</title>
        <authorList>
            <person name="Buettner E."/>
            <person name="Kellner H."/>
        </authorList>
    </citation>
    <scope>NUCLEOTIDE SEQUENCE [LARGE SCALE GENOMIC DNA]</scope>
    <source>
        <strain evidence="1 2">DSM 108281</strain>
    </source>
</reference>
<dbReference type="EMBL" id="SGPL01000261">
    <property type="protein sequence ID" value="THH14636.1"/>
    <property type="molecule type" value="Genomic_DNA"/>
</dbReference>
<gene>
    <name evidence="1" type="ORF">EW146_g5728</name>
</gene>
<protein>
    <submittedName>
        <fullName evidence="1">Uncharacterized protein</fullName>
    </submittedName>
</protein>